<keyword evidence="3" id="KW-1185">Reference proteome</keyword>
<feature type="transmembrane region" description="Helical" evidence="1">
    <location>
        <begin position="93"/>
        <end position="115"/>
    </location>
</feature>
<comment type="caution">
    <text evidence="2">The sequence shown here is derived from an EMBL/GenBank/DDBJ whole genome shotgun (WGS) entry which is preliminary data.</text>
</comment>
<dbReference type="AlphaFoldDB" id="A0A7W8CXD7"/>
<feature type="transmembrane region" description="Helical" evidence="1">
    <location>
        <begin position="332"/>
        <end position="352"/>
    </location>
</feature>
<organism evidence="2 3">
    <name type="scientific">Catenisphaera adipataccumulans</name>
    <dbReference type="NCBI Taxonomy" id="700500"/>
    <lineage>
        <taxon>Bacteria</taxon>
        <taxon>Bacillati</taxon>
        <taxon>Bacillota</taxon>
        <taxon>Erysipelotrichia</taxon>
        <taxon>Erysipelotrichales</taxon>
        <taxon>Erysipelotrichaceae</taxon>
        <taxon>Catenisphaera</taxon>
    </lineage>
</organism>
<feature type="transmembrane region" description="Helical" evidence="1">
    <location>
        <begin position="274"/>
        <end position="294"/>
    </location>
</feature>
<feature type="transmembrane region" description="Helical" evidence="1">
    <location>
        <begin position="63"/>
        <end position="81"/>
    </location>
</feature>
<feature type="transmembrane region" description="Helical" evidence="1">
    <location>
        <begin position="37"/>
        <end position="57"/>
    </location>
</feature>
<accession>A0A7W8CXD7</accession>
<name>A0A7W8CXD7_9FIRM</name>
<dbReference type="PANTHER" id="PTHR34289:SF8">
    <property type="entry name" value="DUF819 DOMAIN-CONTAINING PROTEIN"/>
    <property type="match status" value="1"/>
</dbReference>
<feature type="transmembrane region" description="Helical" evidence="1">
    <location>
        <begin position="358"/>
        <end position="383"/>
    </location>
</feature>
<feature type="transmembrane region" description="Helical" evidence="1">
    <location>
        <begin position="300"/>
        <end position="320"/>
    </location>
</feature>
<sequence>MQGLIQSPEGLFMVIFLMIAAAFQLQKVKFIKTLGPVLTVILMGIVLSNIGVVPAYTEIYSGVSQYLVPVVVSLYLLNLDLKKAKILLSRDSLISFFSMLFCVCFVTVIAGLYFAPRIAEGWKIAGMFVGTYTGGSSQLTAIGTGLEVSSTTLAIANAADYIVGMPVMILFFAAPALMEKSKWFNKHWPYHLTESERLGNADHKTLMDPMEWSIKDIAYLLAIALTVVVISTNISQAIFPESLKSPMRIIEISTLSILVAQIPGVQKLRGNQDLGLLLSMVFLATIGFQVNIAFFAGSAAMVIAFCAVVIIGSTLLHLLVNRVFKVKYEFTLLSIIAGIADGTTSALAASGANWNTLIQVGLVMGVLAGAIGNYVGIGVAFLLKMLIGA</sequence>
<protein>
    <submittedName>
        <fullName evidence="2">Putative membrane protein</fullName>
    </submittedName>
</protein>
<dbReference type="Proteomes" id="UP000539953">
    <property type="component" value="Unassembled WGS sequence"/>
</dbReference>
<proteinExistence type="predicted"/>
<keyword evidence="1" id="KW-0812">Transmembrane</keyword>
<feature type="transmembrane region" description="Helical" evidence="1">
    <location>
        <begin position="6"/>
        <end position="25"/>
    </location>
</feature>
<gene>
    <name evidence="2" type="ORF">HNQ47_001357</name>
</gene>
<dbReference type="Pfam" id="PF05684">
    <property type="entry name" value="DUF819"/>
    <property type="match status" value="1"/>
</dbReference>
<dbReference type="InterPro" id="IPR008537">
    <property type="entry name" value="DUF819"/>
</dbReference>
<evidence type="ECO:0000256" key="1">
    <source>
        <dbReference type="SAM" id="Phobius"/>
    </source>
</evidence>
<dbReference type="RefSeq" id="WP_183328626.1">
    <property type="nucleotide sequence ID" value="NZ_JACHHK010000004.1"/>
</dbReference>
<feature type="transmembrane region" description="Helical" evidence="1">
    <location>
        <begin position="158"/>
        <end position="178"/>
    </location>
</feature>
<evidence type="ECO:0000313" key="2">
    <source>
        <dbReference type="EMBL" id="MBB5183336.1"/>
    </source>
</evidence>
<dbReference type="EMBL" id="JACHHK010000004">
    <property type="protein sequence ID" value="MBB5183336.1"/>
    <property type="molecule type" value="Genomic_DNA"/>
</dbReference>
<evidence type="ECO:0000313" key="3">
    <source>
        <dbReference type="Proteomes" id="UP000539953"/>
    </source>
</evidence>
<keyword evidence="1" id="KW-0472">Membrane</keyword>
<dbReference type="PANTHER" id="PTHR34289">
    <property type="entry name" value="PROTEIN, PUTATIVE (DUF819)-RELATED"/>
    <property type="match status" value="1"/>
</dbReference>
<keyword evidence="1" id="KW-1133">Transmembrane helix</keyword>
<reference evidence="2 3" key="1">
    <citation type="submission" date="2020-08" db="EMBL/GenBank/DDBJ databases">
        <title>Genomic Encyclopedia of Type Strains, Phase IV (KMG-IV): sequencing the most valuable type-strain genomes for metagenomic binning, comparative biology and taxonomic classification.</title>
        <authorList>
            <person name="Goeker M."/>
        </authorList>
    </citation>
    <scope>NUCLEOTIDE SEQUENCE [LARGE SCALE GENOMIC DNA]</scope>
    <source>
        <strain evidence="2 3">DSM 25799</strain>
    </source>
</reference>
<feature type="transmembrane region" description="Helical" evidence="1">
    <location>
        <begin position="217"/>
        <end position="239"/>
    </location>
</feature>